<comment type="similarity">
    <text evidence="2">Belongs to the PEN-2 family.</text>
</comment>
<dbReference type="AlphaFoldDB" id="A0AAD3T8E4"/>
<evidence type="ECO:0000256" key="5">
    <source>
        <dbReference type="ARBA" id="ARBA00022989"/>
    </source>
</evidence>
<feature type="transmembrane region" description="Helical" evidence="7">
    <location>
        <begin position="103"/>
        <end position="127"/>
    </location>
</feature>
<evidence type="ECO:0000256" key="7">
    <source>
        <dbReference type="SAM" id="Phobius"/>
    </source>
</evidence>
<keyword evidence="5 7" id="KW-1133">Transmembrane helix</keyword>
<dbReference type="Pfam" id="PF10251">
    <property type="entry name" value="PEN-2"/>
    <property type="match status" value="1"/>
</dbReference>
<evidence type="ECO:0000313" key="8">
    <source>
        <dbReference type="EMBL" id="GMH24491.1"/>
    </source>
</evidence>
<protein>
    <recommendedName>
        <fullName evidence="10">Gamma-secretase subunit PEN-2</fullName>
    </recommendedName>
</protein>
<dbReference type="PANTHER" id="PTHR16318:SF0">
    <property type="entry name" value="GAMMA-SECRETASE SUBUNIT PEN-2"/>
    <property type="match status" value="1"/>
</dbReference>
<keyword evidence="9" id="KW-1185">Reference proteome</keyword>
<keyword evidence="3 7" id="KW-0812">Transmembrane</keyword>
<comment type="subcellular location">
    <subcellularLocation>
        <location evidence="1">Membrane</location>
        <topology evidence="1">Multi-pass membrane protein</topology>
    </subcellularLocation>
</comment>
<organism evidence="8 9">
    <name type="scientific">Nepenthes gracilis</name>
    <name type="common">Slender pitcher plant</name>
    <dbReference type="NCBI Taxonomy" id="150966"/>
    <lineage>
        <taxon>Eukaryota</taxon>
        <taxon>Viridiplantae</taxon>
        <taxon>Streptophyta</taxon>
        <taxon>Embryophyta</taxon>
        <taxon>Tracheophyta</taxon>
        <taxon>Spermatophyta</taxon>
        <taxon>Magnoliopsida</taxon>
        <taxon>eudicotyledons</taxon>
        <taxon>Gunneridae</taxon>
        <taxon>Pentapetalae</taxon>
        <taxon>Caryophyllales</taxon>
        <taxon>Nepenthaceae</taxon>
        <taxon>Nepenthes</taxon>
    </lineage>
</organism>
<dbReference type="GO" id="GO:0070765">
    <property type="term" value="C:gamma-secretase complex"/>
    <property type="evidence" value="ECO:0007669"/>
    <property type="project" value="TreeGrafter"/>
</dbReference>
<evidence type="ECO:0008006" key="10">
    <source>
        <dbReference type="Google" id="ProtNLM"/>
    </source>
</evidence>
<evidence type="ECO:0000313" key="9">
    <source>
        <dbReference type="Proteomes" id="UP001279734"/>
    </source>
</evidence>
<reference evidence="8" key="1">
    <citation type="submission" date="2023-05" db="EMBL/GenBank/DDBJ databases">
        <title>Nepenthes gracilis genome sequencing.</title>
        <authorList>
            <person name="Fukushima K."/>
        </authorList>
    </citation>
    <scope>NUCLEOTIDE SEQUENCE</scope>
    <source>
        <strain evidence="8">SING2019-196</strain>
    </source>
</reference>
<dbReference type="EMBL" id="BSYO01000028">
    <property type="protein sequence ID" value="GMH24491.1"/>
    <property type="molecule type" value="Genomic_DNA"/>
</dbReference>
<proteinExistence type="inferred from homology"/>
<name>A0AAD3T8E4_NEPGR</name>
<dbReference type="InterPro" id="IPR019379">
    <property type="entry name" value="Gamma_Secretase_Asp_P_PEN2"/>
</dbReference>
<dbReference type="PANTHER" id="PTHR16318">
    <property type="entry name" value="GAMMA-SECRETASE SUBUNIT PEN-2"/>
    <property type="match status" value="1"/>
</dbReference>
<evidence type="ECO:0000256" key="6">
    <source>
        <dbReference type="ARBA" id="ARBA00023136"/>
    </source>
</evidence>
<accession>A0AAD3T8E4</accession>
<dbReference type="GO" id="GO:0007219">
    <property type="term" value="P:Notch signaling pathway"/>
    <property type="evidence" value="ECO:0007669"/>
    <property type="project" value="UniProtKB-KW"/>
</dbReference>
<evidence type="ECO:0000256" key="1">
    <source>
        <dbReference type="ARBA" id="ARBA00004141"/>
    </source>
</evidence>
<keyword evidence="4" id="KW-0914">Notch signaling pathway</keyword>
<evidence type="ECO:0000256" key="2">
    <source>
        <dbReference type="ARBA" id="ARBA00009607"/>
    </source>
</evidence>
<dbReference type="Proteomes" id="UP001279734">
    <property type="component" value="Unassembled WGS sequence"/>
</dbReference>
<keyword evidence="6 7" id="KW-0472">Membrane</keyword>
<comment type="caution">
    <text evidence="8">The sequence shown here is derived from an EMBL/GenBank/DDBJ whole genome shotgun (WGS) entry which is preliminary data.</text>
</comment>
<feature type="transmembrane region" description="Helical" evidence="7">
    <location>
        <begin position="71"/>
        <end position="91"/>
    </location>
</feature>
<sequence>MDREDGSGGEASLLPIHSAPVAVDVSAAATTTTTTNDLTSPTRRIQWPTIDGPLGLSGEESLPYARKFYKFGFFLLPWLWALNCFYFWPVLRHSRAFPSIRPYVVRSAIGFTLFTLLLSSWALMFSIGGENLFGPLWDKLLMDNVANELGLTGWM</sequence>
<evidence type="ECO:0000256" key="4">
    <source>
        <dbReference type="ARBA" id="ARBA00022976"/>
    </source>
</evidence>
<gene>
    <name evidence="8" type="ORF">Nepgr_026334</name>
</gene>
<evidence type="ECO:0000256" key="3">
    <source>
        <dbReference type="ARBA" id="ARBA00022692"/>
    </source>
</evidence>